<keyword evidence="1" id="KW-0645">Protease</keyword>
<proteinExistence type="predicted"/>
<dbReference type="GO" id="GO:0005615">
    <property type="term" value="C:extracellular space"/>
    <property type="evidence" value="ECO:0007669"/>
    <property type="project" value="TreeGrafter"/>
</dbReference>
<dbReference type="SMART" id="SM00020">
    <property type="entry name" value="Tryp_SPc"/>
    <property type="match status" value="1"/>
</dbReference>
<dbReference type="InterPro" id="IPR043504">
    <property type="entry name" value="Peptidase_S1_PA_chymotrypsin"/>
</dbReference>
<dbReference type="GO" id="GO:0006508">
    <property type="term" value="P:proteolysis"/>
    <property type="evidence" value="ECO:0007669"/>
    <property type="project" value="UniProtKB-KW"/>
</dbReference>
<dbReference type="InterPro" id="IPR001254">
    <property type="entry name" value="Trypsin_dom"/>
</dbReference>
<keyword evidence="3" id="KW-0720">Serine protease</keyword>
<dbReference type="Pfam" id="PF00089">
    <property type="entry name" value="Trypsin"/>
    <property type="match status" value="1"/>
</dbReference>
<evidence type="ECO:0000256" key="4">
    <source>
        <dbReference type="ARBA" id="ARBA00023157"/>
    </source>
</evidence>
<keyword evidence="4" id="KW-1015">Disulfide bond</keyword>
<dbReference type="FunFam" id="2.40.10.10:FF:000068">
    <property type="entry name" value="transmembrane protease serine 2"/>
    <property type="match status" value="1"/>
</dbReference>
<organism evidence="7">
    <name type="scientific">Darwinula stevensoni</name>
    <dbReference type="NCBI Taxonomy" id="69355"/>
    <lineage>
        <taxon>Eukaryota</taxon>
        <taxon>Metazoa</taxon>
        <taxon>Ecdysozoa</taxon>
        <taxon>Arthropoda</taxon>
        <taxon>Crustacea</taxon>
        <taxon>Oligostraca</taxon>
        <taxon>Ostracoda</taxon>
        <taxon>Podocopa</taxon>
        <taxon>Podocopida</taxon>
        <taxon>Darwinulocopina</taxon>
        <taxon>Darwinuloidea</taxon>
        <taxon>Darwinulidae</taxon>
        <taxon>Darwinula</taxon>
    </lineage>
</organism>
<keyword evidence="8" id="KW-1185">Reference proteome</keyword>
<name>A0A7R8XKK1_9CRUS</name>
<reference evidence="7" key="1">
    <citation type="submission" date="2020-11" db="EMBL/GenBank/DDBJ databases">
        <authorList>
            <person name="Tran Van P."/>
        </authorList>
    </citation>
    <scope>NUCLEOTIDE SEQUENCE</scope>
</reference>
<dbReference type="InterPro" id="IPR050127">
    <property type="entry name" value="Serine_Proteases_S1"/>
</dbReference>
<gene>
    <name evidence="7" type="ORF">DSTB1V02_LOCUS8641</name>
</gene>
<dbReference type="PANTHER" id="PTHR24264">
    <property type="entry name" value="TRYPSIN-RELATED"/>
    <property type="match status" value="1"/>
</dbReference>
<dbReference type="PANTHER" id="PTHR24264:SF54">
    <property type="entry name" value="PEPTIDASE S1 DOMAIN-CONTAINING PROTEIN"/>
    <property type="match status" value="1"/>
</dbReference>
<accession>A0A7R8XKK1</accession>
<dbReference type="CDD" id="cd00190">
    <property type="entry name" value="Tryp_SPc"/>
    <property type="match status" value="1"/>
</dbReference>
<dbReference type="PRINTS" id="PR00722">
    <property type="entry name" value="CHYMOTRYPSIN"/>
</dbReference>
<dbReference type="AlphaFoldDB" id="A0A7R8XKK1"/>
<evidence type="ECO:0000313" key="8">
    <source>
        <dbReference type="Proteomes" id="UP000677054"/>
    </source>
</evidence>
<evidence type="ECO:0000313" key="7">
    <source>
        <dbReference type="EMBL" id="CAD7248834.1"/>
    </source>
</evidence>
<keyword evidence="5" id="KW-1133">Transmembrane helix</keyword>
<dbReference type="InterPro" id="IPR018114">
    <property type="entry name" value="TRYPSIN_HIS"/>
</dbReference>
<keyword evidence="5" id="KW-0812">Transmembrane</keyword>
<dbReference type="InterPro" id="IPR001314">
    <property type="entry name" value="Peptidase_S1A"/>
</dbReference>
<sequence length="339" mass="37335">MTCLLQGRVIKLRRTTGAWLVFQAFISFLEATVPIIGSALGHSVRAKRGIDVSDGIGCLLLDSEVIKKKQANLLLNGDRLIPIPDTVSYSASVVDANICKEKDSRGSDLPLDSLCVTFSSTWCGEPECGERVRLMTRAAGARPTAIGKWPWQAAIYDFEKKLITCGAALIHKRWVLTAAHCITQDGTAKPRSRDVFLIYLGKHYRNDSRDDEFVQKKKISHILVHEDFNLQNYNSNIALLELAEDATLTERVQLVCLPEHSDISDTSSKSGLLGSVAFWGSDDTDALPDELLEAELPIIPNKECRQDTIHFAGNSTVTRTLTTNLYCAGQDENTPISGT</sequence>
<dbReference type="OrthoDB" id="2019384at2759"/>
<feature type="transmembrane region" description="Helical" evidence="5">
    <location>
        <begin position="20"/>
        <end position="40"/>
    </location>
</feature>
<evidence type="ECO:0000256" key="3">
    <source>
        <dbReference type="ARBA" id="ARBA00022825"/>
    </source>
</evidence>
<evidence type="ECO:0000256" key="5">
    <source>
        <dbReference type="SAM" id="Phobius"/>
    </source>
</evidence>
<dbReference type="EMBL" id="LR901534">
    <property type="protein sequence ID" value="CAD7248834.1"/>
    <property type="molecule type" value="Genomic_DNA"/>
</dbReference>
<dbReference type="EMBL" id="CAJPEV010002017">
    <property type="protein sequence ID" value="CAG0895328.1"/>
    <property type="molecule type" value="Genomic_DNA"/>
</dbReference>
<dbReference type="Gene3D" id="2.40.10.10">
    <property type="entry name" value="Trypsin-like serine proteases"/>
    <property type="match status" value="2"/>
</dbReference>
<keyword evidence="5" id="KW-0472">Membrane</keyword>
<dbReference type="InterPro" id="IPR009003">
    <property type="entry name" value="Peptidase_S1_PA"/>
</dbReference>
<evidence type="ECO:0000256" key="1">
    <source>
        <dbReference type="ARBA" id="ARBA00022670"/>
    </source>
</evidence>
<dbReference type="PROSITE" id="PS00134">
    <property type="entry name" value="TRYPSIN_HIS"/>
    <property type="match status" value="1"/>
</dbReference>
<evidence type="ECO:0000256" key="2">
    <source>
        <dbReference type="ARBA" id="ARBA00022801"/>
    </source>
</evidence>
<evidence type="ECO:0000259" key="6">
    <source>
        <dbReference type="PROSITE" id="PS50240"/>
    </source>
</evidence>
<dbReference type="Proteomes" id="UP000677054">
    <property type="component" value="Unassembled WGS sequence"/>
</dbReference>
<protein>
    <recommendedName>
        <fullName evidence="6">Peptidase S1 domain-containing protein</fullName>
    </recommendedName>
</protein>
<dbReference type="GO" id="GO:0004252">
    <property type="term" value="F:serine-type endopeptidase activity"/>
    <property type="evidence" value="ECO:0007669"/>
    <property type="project" value="InterPro"/>
</dbReference>
<dbReference type="PROSITE" id="PS50240">
    <property type="entry name" value="TRYPSIN_DOM"/>
    <property type="match status" value="1"/>
</dbReference>
<feature type="non-terminal residue" evidence="7">
    <location>
        <position position="339"/>
    </location>
</feature>
<feature type="domain" description="Peptidase S1" evidence="6">
    <location>
        <begin position="138"/>
        <end position="339"/>
    </location>
</feature>
<dbReference type="SUPFAM" id="SSF50494">
    <property type="entry name" value="Trypsin-like serine proteases"/>
    <property type="match status" value="1"/>
</dbReference>
<keyword evidence="2" id="KW-0378">Hydrolase</keyword>